<dbReference type="PATRIC" id="fig|1630135.4.peg.1188"/>
<dbReference type="SUPFAM" id="SSF46785">
    <property type="entry name" value="Winged helix' DNA-binding domain"/>
    <property type="match status" value="1"/>
</dbReference>
<dbReference type="InterPro" id="IPR011991">
    <property type="entry name" value="ArsR-like_HTH"/>
</dbReference>
<reference evidence="1 2" key="1">
    <citation type="submission" date="2015-06" db="EMBL/GenBank/DDBJ databases">
        <title>Investigation of pathophysiology for high-risk pregnancy and development of treatment modality based on it.</title>
        <authorList>
            <person name="Kim B.-C."/>
            <person name="Lim S."/>
        </authorList>
    </citation>
    <scope>NUCLEOTIDE SEQUENCE [LARGE SCALE GENOMIC DNA]</scope>
    <source>
        <strain evidence="1 2">AD1-86</strain>
    </source>
</reference>
<sequence length="268" mass="28950">MNARTDAHASDSTRERLIEAISVDGPIAAGDLAERFHLTGAAIRRHLSQLHAEGIIEEKEAPNRPRGRGRPRKEFVLAAKAPDTDANSRECESLALLAMRELERAGGHEALVTLAKARTSEWEAEFERRYERENARGEVPPSKRVRLVIDLLKELGYAASLRPVTVTVGPPGKGGASTRTLTTVQMCQGRCPVQDIAAKHPELCEVETAALSRMLGVPVQRLSTRAAGAHVCTTHLTPAMSAAIAESMAEGELASDVTTDLLTEGRKP</sequence>
<name>A0A1B0ZIJ8_9MICO</name>
<gene>
    <name evidence="1" type="ORF">DAD186_11870</name>
</gene>
<dbReference type="KEGG" id="dva:DAD186_11870"/>
<dbReference type="STRING" id="1630135.DAD186_11870"/>
<evidence type="ECO:0000313" key="1">
    <source>
        <dbReference type="EMBL" id="ANP27737.1"/>
    </source>
</evidence>
<dbReference type="Proteomes" id="UP000092596">
    <property type="component" value="Chromosome"/>
</dbReference>
<dbReference type="EMBL" id="CP012117">
    <property type="protein sequence ID" value="ANP27737.1"/>
    <property type="molecule type" value="Genomic_DNA"/>
</dbReference>
<evidence type="ECO:0008006" key="3">
    <source>
        <dbReference type="Google" id="ProtNLM"/>
    </source>
</evidence>
<dbReference type="InterPro" id="IPR036390">
    <property type="entry name" value="WH_DNA-bd_sf"/>
</dbReference>
<organism evidence="1 2">
    <name type="scientific">Dermabacter vaginalis</name>
    <dbReference type="NCBI Taxonomy" id="1630135"/>
    <lineage>
        <taxon>Bacteria</taxon>
        <taxon>Bacillati</taxon>
        <taxon>Actinomycetota</taxon>
        <taxon>Actinomycetes</taxon>
        <taxon>Micrococcales</taxon>
        <taxon>Dermabacteraceae</taxon>
        <taxon>Dermabacter</taxon>
    </lineage>
</organism>
<proteinExistence type="predicted"/>
<evidence type="ECO:0000313" key="2">
    <source>
        <dbReference type="Proteomes" id="UP000092596"/>
    </source>
</evidence>
<dbReference type="RefSeq" id="WP_065247886.1">
    <property type="nucleotide sequence ID" value="NZ_CP012117.1"/>
</dbReference>
<dbReference type="InterPro" id="IPR036388">
    <property type="entry name" value="WH-like_DNA-bd_sf"/>
</dbReference>
<accession>A0A1B0ZIJ8</accession>
<dbReference type="Gene3D" id="1.10.10.10">
    <property type="entry name" value="Winged helix-like DNA-binding domain superfamily/Winged helix DNA-binding domain"/>
    <property type="match status" value="1"/>
</dbReference>
<protein>
    <recommendedName>
        <fullName evidence="3">Winged helix-turn-helix transcriptional regulator</fullName>
    </recommendedName>
</protein>
<dbReference type="Pfam" id="PF13412">
    <property type="entry name" value="HTH_24"/>
    <property type="match status" value="1"/>
</dbReference>
<dbReference type="CDD" id="cd00090">
    <property type="entry name" value="HTH_ARSR"/>
    <property type="match status" value="1"/>
</dbReference>
<dbReference type="AlphaFoldDB" id="A0A1B0ZIJ8"/>